<comment type="caution">
    <text evidence="2">The sequence shown here is derived from an EMBL/GenBank/DDBJ whole genome shotgun (WGS) entry which is preliminary data.</text>
</comment>
<protein>
    <submittedName>
        <fullName evidence="2">Uncharacterized protein</fullName>
    </submittedName>
</protein>
<feature type="transmembrane region" description="Helical" evidence="1">
    <location>
        <begin position="41"/>
        <end position="59"/>
    </location>
</feature>
<keyword evidence="1" id="KW-1133">Transmembrane helix</keyword>
<dbReference type="RefSeq" id="WP_377279978.1">
    <property type="nucleotide sequence ID" value="NZ_JBHSGL010000015.1"/>
</dbReference>
<organism evidence="2 3">
    <name type="scientific">Planococcus dechangensis</name>
    <dbReference type="NCBI Taxonomy" id="1176255"/>
    <lineage>
        <taxon>Bacteria</taxon>
        <taxon>Bacillati</taxon>
        <taxon>Bacillota</taxon>
        <taxon>Bacilli</taxon>
        <taxon>Bacillales</taxon>
        <taxon>Caryophanaceae</taxon>
        <taxon>Planococcus</taxon>
    </lineage>
</organism>
<dbReference type="EMBL" id="JBHSGL010000015">
    <property type="protein sequence ID" value="MFC4714253.1"/>
    <property type="molecule type" value="Genomic_DNA"/>
</dbReference>
<keyword evidence="1" id="KW-0812">Transmembrane</keyword>
<keyword evidence="1" id="KW-0472">Membrane</keyword>
<gene>
    <name evidence="2" type="ORF">ACFO5U_15490</name>
</gene>
<evidence type="ECO:0000256" key="1">
    <source>
        <dbReference type="SAM" id="Phobius"/>
    </source>
</evidence>
<feature type="transmembrane region" description="Helical" evidence="1">
    <location>
        <begin position="65"/>
        <end position="81"/>
    </location>
</feature>
<keyword evidence="3" id="KW-1185">Reference proteome</keyword>
<sequence>MEFNIGNGTLTLPELHITIAAIVIIYLLVKWSKELETRRFTVFIYFLVSAYIIPVFSYHSTDSEFQLWLPVGFILMFFYLRRPDKYHSVKMKASLLGLGVALYQIIGHML</sequence>
<reference evidence="3" key="1">
    <citation type="journal article" date="2019" name="Int. J. Syst. Evol. Microbiol.">
        <title>The Global Catalogue of Microorganisms (GCM) 10K type strain sequencing project: providing services to taxonomists for standard genome sequencing and annotation.</title>
        <authorList>
            <consortium name="The Broad Institute Genomics Platform"/>
            <consortium name="The Broad Institute Genome Sequencing Center for Infectious Disease"/>
            <person name="Wu L."/>
            <person name="Ma J."/>
        </authorList>
    </citation>
    <scope>NUCLEOTIDE SEQUENCE [LARGE SCALE GENOMIC DNA]</scope>
    <source>
        <strain evidence="3">CGMCC 1.12151</strain>
    </source>
</reference>
<feature type="transmembrane region" description="Helical" evidence="1">
    <location>
        <begin position="12"/>
        <end position="29"/>
    </location>
</feature>
<evidence type="ECO:0000313" key="3">
    <source>
        <dbReference type="Proteomes" id="UP001595932"/>
    </source>
</evidence>
<accession>A0ABV9MI49</accession>
<evidence type="ECO:0000313" key="2">
    <source>
        <dbReference type="EMBL" id="MFC4714253.1"/>
    </source>
</evidence>
<proteinExistence type="predicted"/>
<dbReference type="Proteomes" id="UP001595932">
    <property type="component" value="Unassembled WGS sequence"/>
</dbReference>
<name>A0ABV9MI49_9BACL</name>